<dbReference type="AlphaFoldDB" id="A0A1J5PEN3"/>
<evidence type="ECO:0000313" key="1">
    <source>
        <dbReference type="EMBL" id="OIQ66271.1"/>
    </source>
</evidence>
<accession>A0A1J5PEN3</accession>
<dbReference type="InterPro" id="IPR021847">
    <property type="entry name" value="DUF3443"/>
</dbReference>
<organism evidence="1">
    <name type="scientific">mine drainage metagenome</name>
    <dbReference type="NCBI Taxonomy" id="410659"/>
    <lineage>
        <taxon>unclassified sequences</taxon>
        <taxon>metagenomes</taxon>
        <taxon>ecological metagenomes</taxon>
    </lineage>
</organism>
<proteinExistence type="predicted"/>
<dbReference type="EMBL" id="MLJW01006722">
    <property type="protein sequence ID" value="OIQ66271.1"/>
    <property type="molecule type" value="Genomic_DNA"/>
</dbReference>
<name>A0A1J5PEN3_9ZZZZ</name>
<dbReference type="Pfam" id="PF11925">
    <property type="entry name" value="DUF3443"/>
    <property type="match status" value="1"/>
</dbReference>
<sequence length="118" mass="12077">MNGQSGSGFIDSGSNGIYLDLPGVTECSSAAGFYCPSSPINLTVQTQGYLGTPTGTQTVMIGNAEAMFQTGNTALPELGGTAAIVNFADLGLPFFYGRPIATGIDGTNASAPYGYWAY</sequence>
<protein>
    <submittedName>
        <fullName evidence="1">Uncharacterized protein</fullName>
    </submittedName>
</protein>
<comment type="caution">
    <text evidence="1">The sequence shown here is derived from an EMBL/GenBank/DDBJ whole genome shotgun (WGS) entry which is preliminary data.</text>
</comment>
<gene>
    <name evidence="1" type="ORF">GALL_521630</name>
</gene>
<reference evidence="1" key="1">
    <citation type="submission" date="2016-10" db="EMBL/GenBank/DDBJ databases">
        <title>Sequence of Gallionella enrichment culture.</title>
        <authorList>
            <person name="Poehlein A."/>
            <person name="Muehling M."/>
            <person name="Daniel R."/>
        </authorList>
    </citation>
    <scope>NUCLEOTIDE SEQUENCE</scope>
</reference>